<accession>A0AAW5FA53</accession>
<dbReference type="InterPro" id="IPR029058">
    <property type="entry name" value="AB_hydrolase_fold"/>
</dbReference>
<evidence type="ECO:0000256" key="2">
    <source>
        <dbReference type="ARBA" id="ARBA00012568"/>
    </source>
</evidence>
<evidence type="ECO:0000259" key="6">
    <source>
        <dbReference type="Pfam" id="PF12146"/>
    </source>
</evidence>
<comment type="catalytic activity">
    <reaction evidence="1">
        <text>Release of N-terminal proline from a peptide.</text>
        <dbReference type="EC" id="3.4.11.5"/>
    </reaction>
</comment>
<gene>
    <name evidence="7" type="ORF">K5I21_23270</name>
</gene>
<evidence type="ECO:0000256" key="4">
    <source>
        <dbReference type="ARBA" id="ARBA00022801"/>
    </source>
</evidence>
<evidence type="ECO:0000313" key="7">
    <source>
        <dbReference type="EMBL" id="MCK0088726.1"/>
    </source>
</evidence>
<dbReference type="GO" id="GO:0006508">
    <property type="term" value="P:proteolysis"/>
    <property type="evidence" value="ECO:0007669"/>
    <property type="project" value="UniProtKB-KW"/>
</dbReference>
<feature type="domain" description="Serine aminopeptidase S33" evidence="6">
    <location>
        <begin position="67"/>
        <end position="310"/>
    </location>
</feature>
<dbReference type="SUPFAM" id="SSF53474">
    <property type="entry name" value="alpha/beta-Hydrolases"/>
    <property type="match status" value="1"/>
</dbReference>
<dbReference type="PRINTS" id="PR00793">
    <property type="entry name" value="PROAMNOPTASE"/>
</dbReference>
<dbReference type="PANTHER" id="PTHR43722">
    <property type="entry name" value="PROLINE IMINOPEPTIDASE"/>
    <property type="match status" value="1"/>
</dbReference>
<dbReference type="Proteomes" id="UP001203136">
    <property type="component" value="Unassembled WGS sequence"/>
</dbReference>
<name>A0AAW5FA53_CLOSY</name>
<dbReference type="Gene3D" id="3.40.50.1820">
    <property type="entry name" value="alpha/beta hydrolase"/>
    <property type="match status" value="1"/>
</dbReference>
<organism evidence="7 8">
    <name type="scientific">Clostridium symbiosum</name>
    <name type="common">Bacteroides symbiosus</name>
    <dbReference type="NCBI Taxonomy" id="1512"/>
    <lineage>
        <taxon>Bacteria</taxon>
        <taxon>Bacillati</taxon>
        <taxon>Bacillota</taxon>
        <taxon>Clostridia</taxon>
        <taxon>Lachnospirales</taxon>
        <taxon>Lachnospiraceae</taxon>
        <taxon>Otoolea</taxon>
    </lineage>
</organism>
<evidence type="ECO:0000256" key="3">
    <source>
        <dbReference type="ARBA" id="ARBA00022490"/>
    </source>
</evidence>
<sequence>MDTGRKAGMMNRQLDEKIFIEVNGIRQGMFLQSENTENPVLLYLHGGPGSPEIAFTQDYPTGLEQLFTVCWWEQRGSGISYSRKVTKETMTIGQMIEDATAVTNYLRRRFGKEKIYVLGHSWGSVLGVLTVQKSPELFHGYIGIGQVVCQSKSECLAYSFMVNEFTAAGDRKMLRRLEKFPIDRGGEVSFQYLAVRSVGMMKLGIGIMHHLDSMSDCIKIVLRYKGYTLKDKLHFVMGSGLALKCLWDFVIQTDFVKQVPHLEIPVYIFQGRFDYQVSYSLAKEFADTVKAPVKGFYTFENSAHSPCFEEPKKMCHIIREDVLQGKCGLADG</sequence>
<dbReference type="InterPro" id="IPR005944">
    <property type="entry name" value="Pro_iminopeptidase"/>
</dbReference>
<proteinExistence type="predicted"/>
<dbReference type="GO" id="GO:0005737">
    <property type="term" value="C:cytoplasm"/>
    <property type="evidence" value="ECO:0007669"/>
    <property type="project" value="UniProtKB-SubCell"/>
</dbReference>
<protein>
    <recommendedName>
        <fullName evidence="2">prolyl aminopeptidase</fullName>
        <ecNumber evidence="2">3.4.11.5</ecNumber>
    </recommendedName>
    <alternativeName>
        <fullName evidence="5">Prolyl aminopeptidase</fullName>
    </alternativeName>
</protein>
<dbReference type="PANTHER" id="PTHR43722:SF1">
    <property type="entry name" value="PROLINE IMINOPEPTIDASE"/>
    <property type="match status" value="1"/>
</dbReference>
<dbReference type="Pfam" id="PF12146">
    <property type="entry name" value="Hydrolase_4"/>
    <property type="match status" value="1"/>
</dbReference>
<dbReference type="InterPro" id="IPR022742">
    <property type="entry name" value="Hydrolase_4"/>
</dbReference>
<dbReference type="InterPro" id="IPR002410">
    <property type="entry name" value="Peptidase_S33"/>
</dbReference>
<comment type="caution">
    <text evidence="7">The sequence shown here is derived from an EMBL/GenBank/DDBJ whole genome shotgun (WGS) entry which is preliminary data.</text>
</comment>
<evidence type="ECO:0000256" key="5">
    <source>
        <dbReference type="ARBA" id="ARBA00029605"/>
    </source>
</evidence>
<dbReference type="RefSeq" id="WP_024738649.1">
    <property type="nucleotide sequence ID" value="NZ_JAINVB010000002.1"/>
</dbReference>
<reference evidence="7" key="1">
    <citation type="journal article" date="2022" name="Cell Host Microbe">
        <title>Colonization of the live biotherapeutic product VE303 and modulation of the microbiota and metabolites in healthy volunteers.</title>
        <authorList>
            <person name="Dsouza M."/>
            <person name="Menon R."/>
            <person name="Crossette E."/>
            <person name="Bhattarai S.K."/>
            <person name="Schneider J."/>
            <person name="Kim Y.G."/>
            <person name="Reddy S."/>
            <person name="Caballero S."/>
            <person name="Felix C."/>
            <person name="Cornacchione L."/>
            <person name="Hendrickson J."/>
            <person name="Watson A.R."/>
            <person name="Minot S.S."/>
            <person name="Greenfield N."/>
            <person name="Schopf L."/>
            <person name="Szabady R."/>
            <person name="Patarroyo J."/>
            <person name="Smith W."/>
            <person name="Harrison P."/>
            <person name="Kuijper E.J."/>
            <person name="Kelly C.P."/>
            <person name="Olle B."/>
            <person name="Bobilev D."/>
            <person name="Silber J.L."/>
            <person name="Bucci V."/>
            <person name="Roberts B."/>
            <person name="Faith J."/>
            <person name="Norman J.M."/>
        </authorList>
    </citation>
    <scope>NUCLEOTIDE SEQUENCE</scope>
    <source>
        <strain evidence="7">VE303-04</strain>
    </source>
</reference>
<evidence type="ECO:0000256" key="1">
    <source>
        <dbReference type="ARBA" id="ARBA00001585"/>
    </source>
</evidence>
<dbReference type="EMBL" id="JAINVB010000002">
    <property type="protein sequence ID" value="MCK0088726.1"/>
    <property type="molecule type" value="Genomic_DNA"/>
</dbReference>
<evidence type="ECO:0000313" key="8">
    <source>
        <dbReference type="Proteomes" id="UP001203136"/>
    </source>
</evidence>
<keyword evidence="4 7" id="KW-0378">Hydrolase</keyword>
<keyword evidence="3" id="KW-0963">Cytoplasm</keyword>
<dbReference type="AlphaFoldDB" id="A0AAW5FA53"/>
<dbReference type="GO" id="GO:0004177">
    <property type="term" value="F:aminopeptidase activity"/>
    <property type="evidence" value="ECO:0007669"/>
    <property type="project" value="UniProtKB-KW"/>
</dbReference>
<dbReference type="EC" id="3.4.11.5" evidence="2"/>